<dbReference type="OrthoDB" id="5956163at2759"/>
<evidence type="ECO:0000256" key="3">
    <source>
        <dbReference type="ARBA" id="ARBA00023002"/>
    </source>
</evidence>
<dbReference type="GO" id="GO:0045454">
    <property type="term" value="P:cell redox homeostasis"/>
    <property type="evidence" value="ECO:0007669"/>
    <property type="project" value="InterPro"/>
</dbReference>
<evidence type="ECO:0000256" key="2">
    <source>
        <dbReference type="ARBA" id="ARBA00007532"/>
    </source>
</evidence>
<protein>
    <recommendedName>
        <fullName evidence="6">FAD/NAD(P)-binding domain-containing protein</fullName>
    </recommendedName>
</protein>
<name>A0A2R6RIP9_9APHY</name>
<organism evidence="7 8">
    <name type="scientific">Hermanssonia centrifuga</name>
    <dbReference type="NCBI Taxonomy" id="98765"/>
    <lineage>
        <taxon>Eukaryota</taxon>
        <taxon>Fungi</taxon>
        <taxon>Dikarya</taxon>
        <taxon>Basidiomycota</taxon>
        <taxon>Agaricomycotina</taxon>
        <taxon>Agaricomycetes</taxon>
        <taxon>Polyporales</taxon>
        <taxon>Meruliaceae</taxon>
        <taxon>Hermanssonia</taxon>
    </lineage>
</organism>
<comment type="similarity">
    <text evidence="2">Belongs to the class-I pyridine nucleotide-disulfide oxidoreductase family.</text>
</comment>
<dbReference type="AlphaFoldDB" id="A0A2R6RIP9"/>
<dbReference type="PANTHER" id="PTHR42737">
    <property type="entry name" value="GLUTATHIONE REDUCTASE"/>
    <property type="match status" value="1"/>
</dbReference>
<keyword evidence="4" id="KW-1015">Disulfide bond</keyword>
<gene>
    <name evidence="7" type="ORF">PHLCEN_2v2627</name>
</gene>
<dbReference type="InterPro" id="IPR036188">
    <property type="entry name" value="FAD/NAD-bd_sf"/>
</dbReference>
<dbReference type="PANTHER" id="PTHR42737:SF2">
    <property type="entry name" value="GLUTATHIONE REDUCTASE"/>
    <property type="match status" value="1"/>
</dbReference>
<dbReference type="SUPFAM" id="SSF51905">
    <property type="entry name" value="FAD/NAD(P)-binding domain"/>
    <property type="match status" value="1"/>
</dbReference>
<evidence type="ECO:0000313" key="8">
    <source>
        <dbReference type="Proteomes" id="UP000186601"/>
    </source>
</evidence>
<dbReference type="PRINTS" id="PR00368">
    <property type="entry name" value="FADPNR"/>
</dbReference>
<comment type="cofactor">
    <cofactor evidence="1">
        <name>FAD</name>
        <dbReference type="ChEBI" id="CHEBI:57692"/>
    </cofactor>
</comment>
<keyword evidence="8" id="KW-1185">Reference proteome</keyword>
<dbReference type="GO" id="GO:0034599">
    <property type="term" value="P:cellular response to oxidative stress"/>
    <property type="evidence" value="ECO:0007669"/>
    <property type="project" value="TreeGrafter"/>
</dbReference>
<dbReference type="GO" id="GO:0005739">
    <property type="term" value="C:mitochondrion"/>
    <property type="evidence" value="ECO:0007669"/>
    <property type="project" value="TreeGrafter"/>
</dbReference>
<keyword evidence="5" id="KW-0676">Redox-active center</keyword>
<evidence type="ECO:0000259" key="6">
    <source>
        <dbReference type="Pfam" id="PF07992"/>
    </source>
</evidence>
<evidence type="ECO:0000256" key="5">
    <source>
        <dbReference type="ARBA" id="ARBA00023284"/>
    </source>
</evidence>
<proteinExistence type="inferred from homology"/>
<dbReference type="STRING" id="98765.A0A2R6RIP9"/>
<dbReference type="GO" id="GO:0006749">
    <property type="term" value="P:glutathione metabolic process"/>
    <property type="evidence" value="ECO:0007669"/>
    <property type="project" value="TreeGrafter"/>
</dbReference>
<sequence>MEASVGAGHIAIKLAGVLNTLSTETHLVVHQDHFLRTFDPTIYKTLSNWAKHTDIKIHKKSKDVKVEGTKGQMLTIEVDTLIWAIGRHANTKGLGVEELGVKLDKKGDIVTNEWQKSNVKGILAIGDVQGRALLTPVAIAAGQRLSNRLFGPPKFKNDKLSYENIPTVVFS</sequence>
<evidence type="ECO:0000313" key="7">
    <source>
        <dbReference type="EMBL" id="PSS29878.1"/>
    </source>
</evidence>
<reference evidence="7 8" key="1">
    <citation type="submission" date="2018-02" db="EMBL/GenBank/DDBJ databases">
        <title>Genome sequence of the basidiomycete white-rot fungus Phlebia centrifuga.</title>
        <authorList>
            <person name="Granchi Z."/>
            <person name="Peng M."/>
            <person name="de Vries R.P."/>
            <person name="Hilden K."/>
            <person name="Makela M.R."/>
            <person name="Grigoriev I."/>
            <person name="Riley R."/>
        </authorList>
    </citation>
    <scope>NUCLEOTIDE SEQUENCE [LARGE SCALE GENOMIC DNA]</scope>
    <source>
        <strain evidence="7 8">FBCC195</strain>
    </source>
</reference>
<dbReference type="Pfam" id="PF07992">
    <property type="entry name" value="Pyr_redox_2"/>
    <property type="match status" value="1"/>
</dbReference>
<dbReference type="EMBL" id="MLYV02000246">
    <property type="protein sequence ID" value="PSS29878.1"/>
    <property type="molecule type" value="Genomic_DNA"/>
</dbReference>
<dbReference type="InterPro" id="IPR023753">
    <property type="entry name" value="FAD/NAD-binding_dom"/>
</dbReference>
<dbReference type="InterPro" id="IPR046952">
    <property type="entry name" value="GSHR/TRXR-like"/>
</dbReference>
<accession>A0A2R6RIP9</accession>
<dbReference type="Gene3D" id="3.50.50.60">
    <property type="entry name" value="FAD/NAD(P)-binding domain"/>
    <property type="match status" value="1"/>
</dbReference>
<dbReference type="GO" id="GO:0005829">
    <property type="term" value="C:cytosol"/>
    <property type="evidence" value="ECO:0007669"/>
    <property type="project" value="TreeGrafter"/>
</dbReference>
<dbReference type="Proteomes" id="UP000186601">
    <property type="component" value="Unassembled WGS sequence"/>
</dbReference>
<keyword evidence="3" id="KW-0560">Oxidoreductase</keyword>
<evidence type="ECO:0000256" key="1">
    <source>
        <dbReference type="ARBA" id="ARBA00001974"/>
    </source>
</evidence>
<evidence type="ECO:0000256" key="4">
    <source>
        <dbReference type="ARBA" id="ARBA00023157"/>
    </source>
</evidence>
<dbReference type="GO" id="GO:0004362">
    <property type="term" value="F:glutathione-disulfide reductase (NADPH) activity"/>
    <property type="evidence" value="ECO:0007669"/>
    <property type="project" value="TreeGrafter"/>
</dbReference>
<feature type="domain" description="FAD/NAD(P)-binding" evidence="6">
    <location>
        <begin position="5"/>
        <end position="142"/>
    </location>
</feature>
<dbReference type="PRINTS" id="PR00411">
    <property type="entry name" value="PNDRDTASEI"/>
</dbReference>
<dbReference type="GO" id="GO:0050660">
    <property type="term" value="F:flavin adenine dinucleotide binding"/>
    <property type="evidence" value="ECO:0007669"/>
    <property type="project" value="InterPro"/>
</dbReference>
<comment type="caution">
    <text evidence="7">The sequence shown here is derived from an EMBL/GenBank/DDBJ whole genome shotgun (WGS) entry which is preliminary data.</text>
</comment>